<keyword evidence="1" id="KW-0479">Metal-binding</keyword>
<keyword evidence="1" id="KW-0863">Zinc-finger</keyword>
<dbReference type="InterPro" id="IPR013087">
    <property type="entry name" value="Znf_C2H2_type"/>
</dbReference>
<dbReference type="GO" id="GO:0008270">
    <property type="term" value="F:zinc ion binding"/>
    <property type="evidence" value="ECO:0007669"/>
    <property type="project" value="UniProtKB-KW"/>
</dbReference>
<evidence type="ECO:0000256" key="2">
    <source>
        <dbReference type="SAM" id="MobiDB-lite"/>
    </source>
</evidence>
<protein>
    <recommendedName>
        <fullName evidence="3">C2H2-type domain-containing protein</fullName>
    </recommendedName>
</protein>
<feature type="domain" description="C2H2-type" evidence="3">
    <location>
        <begin position="5"/>
        <end position="33"/>
    </location>
</feature>
<evidence type="ECO:0000259" key="3">
    <source>
        <dbReference type="PROSITE" id="PS50157"/>
    </source>
</evidence>
<feature type="region of interest" description="Disordered" evidence="2">
    <location>
        <begin position="102"/>
        <end position="141"/>
    </location>
</feature>
<sequence>MQETYRCAQCSSVFNSKSARKLHVRSLHQSSIRLTNSHGSTISIEKINGQFTCPQSTYGDHAQAFYHLDTDTENGSWRDQTQQGWVQTLLHHNHRRFFHVLPEKPSHEEPLQSCSGKQPSHEEPLQSGSGTTIQQPLPAPT</sequence>
<evidence type="ECO:0000313" key="4">
    <source>
        <dbReference type="EMBL" id="KNZ56419.1"/>
    </source>
</evidence>
<dbReference type="Proteomes" id="UP000037035">
    <property type="component" value="Unassembled WGS sequence"/>
</dbReference>
<dbReference type="VEuPathDB" id="FungiDB:VP01_2406g1"/>
<feature type="compositionally biased region" description="Polar residues" evidence="2">
    <location>
        <begin position="126"/>
        <end position="135"/>
    </location>
</feature>
<proteinExistence type="predicted"/>
<dbReference type="PROSITE" id="PS00028">
    <property type="entry name" value="ZINC_FINGER_C2H2_1"/>
    <property type="match status" value="1"/>
</dbReference>
<dbReference type="AlphaFoldDB" id="A0A0L6V6T6"/>
<dbReference type="PROSITE" id="PS50157">
    <property type="entry name" value="ZINC_FINGER_C2H2_2"/>
    <property type="match status" value="1"/>
</dbReference>
<comment type="caution">
    <text evidence="4">The sequence shown here is derived from an EMBL/GenBank/DDBJ whole genome shotgun (WGS) entry which is preliminary data.</text>
</comment>
<reference evidence="4 5" key="1">
    <citation type="submission" date="2015-08" db="EMBL/GenBank/DDBJ databases">
        <title>Next Generation Sequencing and Analysis of the Genome of Puccinia sorghi L Schw, the Causal Agent of Maize Common Rust.</title>
        <authorList>
            <person name="Rochi L."/>
            <person name="Burguener G."/>
            <person name="Darino M."/>
            <person name="Turjanski A."/>
            <person name="Kreff E."/>
            <person name="Dieguez M.J."/>
            <person name="Sacco F."/>
        </authorList>
    </citation>
    <scope>NUCLEOTIDE SEQUENCE [LARGE SCALE GENOMIC DNA]</scope>
    <source>
        <strain evidence="4 5">RO10H11247</strain>
    </source>
</reference>
<evidence type="ECO:0000313" key="5">
    <source>
        <dbReference type="Proteomes" id="UP000037035"/>
    </source>
</evidence>
<dbReference type="EMBL" id="LAVV01007288">
    <property type="protein sequence ID" value="KNZ56419.1"/>
    <property type="molecule type" value="Genomic_DNA"/>
</dbReference>
<evidence type="ECO:0000256" key="1">
    <source>
        <dbReference type="PROSITE-ProRule" id="PRU00042"/>
    </source>
</evidence>
<name>A0A0L6V6T6_9BASI</name>
<organism evidence="4 5">
    <name type="scientific">Puccinia sorghi</name>
    <dbReference type="NCBI Taxonomy" id="27349"/>
    <lineage>
        <taxon>Eukaryota</taxon>
        <taxon>Fungi</taxon>
        <taxon>Dikarya</taxon>
        <taxon>Basidiomycota</taxon>
        <taxon>Pucciniomycotina</taxon>
        <taxon>Pucciniomycetes</taxon>
        <taxon>Pucciniales</taxon>
        <taxon>Pucciniaceae</taxon>
        <taxon>Puccinia</taxon>
    </lineage>
</organism>
<keyword evidence="5" id="KW-1185">Reference proteome</keyword>
<gene>
    <name evidence="4" type="ORF">VP01_2406g1</name>
</gene>
<keyword evidence="1" id="KW-0862">Zinc</keyword>
<accession>A0A0L6V6T6</accession>